<evidence type="ECO:0000313" key="2">
    <source>
        <dbReference type="EMBL" id="GLJ69564.1"/>
    </source>
</evidence>
<keyword evidence="3" id="KW-1185">Reference proteome</keyword>
<keyword evidence="1" id="KW-0812">Transmembrane</keyword>
<evidence type="ECO:0000256" key="1">
    <source>
        <dbReference type="SAM" id="Phobius"/>
    </source>
</evidence>
<gene>
    <name evidence="2" type="ORF">GCM10017579_36000</name>
</gene>
<evidence type="ECO:0000313" key="3">
    <source>
        <dbReference type="Proteomes" id="UP001142292"/>
    </source>
</evidence>
<organism evidence="2 3">
    <name type="scientific">Nocardioides luteus</name>
    <dbReference type="NCBI Taxonomy" id="1844"/>
    <lineage>
        <taxon>Bacteria</taxon>
        <taxon>Bacillati</taxon>
        <taxon>Actinomycetota</taxon>
        <taxon>Actinomycetes</taxon>
        <taxon>Propionibacteriales</taxon>
        <taxon>Nocardioidaceae</taxon>
        <taxon>Nocardioides</taxon>
    </lineage>
</organism>
<name>A0ABQ5SZZ7_9ACTN</name>
<keyword evidence="1" id="KW-0472">Membrane</keyword>
<reference evidence="2" key="1">
    <citation type="journal article" date="2014" name="Int. J. Syst. Evol. Microbiol.">
        <title>Complete genome of a new Firmicutes species belonging to the dominant human colonic microbiota ('Ruminococcus bicirculans') reveals two chromosomes and a selective capacity to utilize plant glucans.</title>
        <authorList>
            <consortium name="NISC Comparative Sequencing Program"/>
            <person name="Wegmann U."/>
            <person name="Louis P."/>
            <person name="Goesmann A."/>
            <person name="Henrissat B."/>
            <person name="Duncan S.H."/>
            <person name="Flint H.J."/>
        </authorList>
    </citation>
    <scope>NUCLEOTIDE SEQUENCE</scope>
    <source>
        <strain evidence="2">VKM Ac-1246</strain>
    </source>
</reference>
<dbReference type="RefSeq" id="WP_189116697.1">
    <property type="nucleotide sequence ID" value="NZ_BMRK01000001.1"/>
</dbReference>
<protein>
    <submittedName>
        <fullName evidence="2">Uncharacterized protein</fullName>
    </submittedName>
</protein>
<proteinExistence type="predicted"/>
<reference evidence="2" key="2">
    <citation type="submission" date="2023-01" db="EMBL/GenBank/DDBJ databases">
        <authorList>
            <person name="Sun Q."/>
            <person name="Evtushenko L."/>
        </authorList>
    </citation>
    <scope>NUCLEOTIDE SEQUENCE</scope>
    <source>
        <strain evidence="2">VKM Ac-1246</strain>
    </source>
</reference>
<keyword evidence="1" id="KW-1133">Transmembrane helix</keyword>
<feature type="transmembrane region" description="Helical" evidence="1">
    <location>
        <begin position="85"/>
        <end position="112"/>
    </location>
</feature>
<feature type="transmembrane region" description="Helical" evidence="1">
    <location>
        <begin position="27"/>
        <end position="46"/>
    </location>
</feature>
<feature type="transmembrane region" description="Helical" evidence="1">
    <location>
        <begin position="119"/>
        <end position="140"/>
    </location>
</feature>
<accession>A0ABQ5SZZ7</accession>
<sequence>MTNTSEQGRGVERAVAKLDERLRTTQAVGGIILLVVSLTAPVLVSVDDSAGNDRREVRAIWAALSYGKVLVGNPDASFGSRASHFWVFTGLVATVVLCFVMALGVLSVLVPLTPGPRRFWSAVCIATAVAPVVTLIGLGLSSGDAELQATWTTLAPTALGLWTLTGITGPQD</sequence>
<dbReference type="EMBL" id="BSEL01000007">
    <property type="protein sequence ID" value="GLJ69564.1"/>
    <property type="molecule type" value="Genomic_DNA"/>
</dbReference>
<comment type="caution">
    <text evidence="2">The sequence shown here is derived from an EMBL/GenBank/DDBJ whole genome shotgun (WGS) entry which is preliminary data.</text>
</comment>
<dbReference type="Proteomes" id="UP001142292">
    <property type="component" value="Unassembled WGS sequence"/>
</dbReference>